<protein>
    <submittedName>
        <fullName evidence="1">Coat protein</fullName>
    </submittedName>
</protein>
<keyword evidence="1" id="KW-0167">Capsid protein</keyword>
<dbReference type="EMBL" id="BK014126">
    <property type="protein sequence ID" value="DAD52511.1"/>
    <property type="molecule type" value="Genomic_RNA"/>
</dbReference>
<dbReference type="GO" id="GO:0019028">
    <property type="term" value="C:viral capsid"/>
    <property type="evidence" value="ECO:0007669"/>
    <property type="project" value="UniProtKB-KW"/>
</dbReference>
<reference evidence="1" key="1">
    <citation type="submission" date="2020-09" db="EMBL/GenBank/DDBJ databases">
        <title>Leviviricetes taxonomy.</title>
        <authorList>
            <person name="Stockdale S.R."/>
            <person name="Callanan J."/>
            <person name="Adriaenssens E.M."/>
            <person name="Kuhn J.H."/>
            <person name="Rumnieks J."/>
            <person name="Shkoporov A."/>
            <person name="Draper L.A."/>
            <person name="Ross P."/>
            <person name="Hill C."/>
        </authorList>
    </citation>
    <scope>NUCLEOTIDE SEQUENCE</scope>
</reference>
<accession>A0A8S5L593</accession>
<organism evidence="1 2">
    <name type="scientific">ssRNA phage SRR5467091_13</name>
    <dbReference type="NCBI Taxonomy" id="2786463"/>
    <lineage>
        <taxon>Viruses</taxon>
        <taxon>Riboviria</taxon>
        <taxon>Orthornavirae</taxon>
        <taxon>Lenarviricota</taxon>
        <taxon>Leviviricetes</taxon>
        <taxon>Timlovirales</taxon>
        <taxon>Steitzviridae</taxon>
        <taxon>Arawsmovirus</taxon>
        <taxon>Arawsmovirus sp. 'borborovivens'</taxon>
    </lineage>
</organism>
<dbReference type="KEGG" id="vg:80399586"/>
<sequence>MAMTVTWSLIGSSGSTTDFQLQGNTSTEATYVAPTVGSAAEPVVMRITNETKPLTSNGSDRHRITVQRVKRDATTNVAHVCSATVVWTVPRAGVFTDADLKDVWSWLANMMSTTSGSNWVSRNAGSLIDNILP</sequence>
<evidence type="ECO:0000313" key="1">
    <source>
        <dbReference type="EMBL" id="DAD52511.1"/>
    </source>
</evidence>
<evidence type="ECO:0000313" key="2">
    <source>
        <dbReference type="Proteomes" id="UP000677961"/>
    </source>
</evidence>
<proteinExistence type="predicted"/>
<dbReference type="GeneID" id="80399586"/>
<dbReference type="Proteomes" id="UP000677961">
    <property type="component" value="Segment"/>
</dbReference>
<keyword evidence="1" id="KW-0946">Virion</keyword>
<dbReference type="RefSeq" id="YP_010770308.1">
    <property type="nucleotide sequence ID" value="NC_074228.1"/>
</dbReference>
<gene>
    <name evidence="1" type="primary">SRR5467091_13_2</name>
</gene>
<name>A0A8S5L593_9VIRU</name>